<evidence type="ECO:0000313" key="1">
    <source>
        <dbReference type="EMBL" id="EEF13507.1"/>
    </source>
</evidence>
<proteinExistence type="predicted"/>
<evidence type="ECO:0000313" key="2">
    <source>
        <dbReference type="Proteomes" id="UP000003082"/>
    </source>
</evidence>
<comment type="caution">
    <text evidence="1">The sequence shown here is derived from an EMBL/GenBank/DDBJ whole genome shotgun (WGS) entry which is preliminary data.</text>
</comment>
<gene>
    <name evidence="1" type="ORF">CAMRE0001_2027</name>
</gene>
<organism evidence="1 2">
    <name type="scientific">Campylobacter rectus RM3267</name>
    <dbReference type="NCBI Taxonomy" id="553218"/>
    <lineage>
        <taxon>Bacteria</taxon>
        <taxon>Pseudomonadati</taxon>
        <taxon>Campylobacterota</taxon>
        <taxon>Epsilonproteobacteria</taxon>
        <taxon>Campylobacterales</taxon>
        <taxon>Campylobacteraceae</taxon>
        <taxon>Campylobacter</taxon>
    </lineage>
</organism>
<dbReference type="EMBL" id="ACFU01000019">
    <property type="protein sequence ID" value="EEF13507.1"/>
    <property type="molecule type" value="Genomic_DNA"/>
</dbReference>
<accession>B9D3E3</accession>
<sequence>MVAGSNPASGAIYTKKILFNPDFTDILRVLSFTGFLKFIPEIF</sequence>
<keyword evidence="2" id="KW-1185">Reference proteome</keyword>
<dbReference type="AlphaFoldDB" id="B9D3E3"/>
<name>B9D3E3_CAMRE</name>
<protein>
    <submittedName>
        <fullName evidence="1">Uncharacterized protein</fullName>
    </submittedName>
</protein>
<reference evidence="1 2" key="1">
    <citation type="submission" date="2008-08" db="EMBL/GenBank/DDBJ databases">
        <authorList>
            <person name="Madupu R."/>
            <person name="Durkin A.S."/>
            <person name="Torralba M."/>
            <person name="Methe B."/>
            <person name="Sutton G.G."/>
            <person name="Strausberg R.L."/>
            <person name="Nelson K.E."/>
        </authorList>
    </citation>
    <scope>NUCLEOTIDE SEQUENCE [LARGE SCALE GENOMIC DNA]</scope>
    <source>
        <strain evidence="1 2">RM3267</strain>
    </source>
</reference>
<dbReference type="Proteomes" id="UP000003082">
    <property type="component" value="Unassembled WGS sequence"/>
</dbReference>